<comment type="caution">
    <text evidence="1">The sequence shown here is derived from an EMBL/GenBank/DDBJ whole genome shotgun (WGS) entry which is preliminary data.</text>
</comment>
<gene>
    <name evidence="1" type="ORF">ACFO60_33205</name>
</gene>
<proteinExistence type="predicted"/>
<dbReference type="Proteomes" id="UP001596004">
    <property type="component" value="Unassembled WGS sequence"/>
</dbReference>
<reference evidence="2" key="1">
    <citation type="journal article" date="2019" name="Int. J. Syst. Evol. Microbiol.">
        <title>The Global Catalogue of Microorganisms (GCM) 10K type strain sequencing project: providing services to taxonomists for standard genome sequencing and annotation.</title>
        <authorList>
            <consortium name="The Broad Institute Genomics Platform"/>
            <consortium name="The Broad Institute Genome Sequencing Center for Infectious Disease"/>
            <person name="Wu L."/>
            <person name="Ma J."/>
        </authorList>
    </citation>
    <scope>NUCLEOTIDE SEQUENCE [LARGE SCALE GENOMIC DNA]</scope>
    <source>
        <strain evidence="2">CGMCC 4.7132</strain>
    </source>
</reference>
<organism evidence="1 2">
    <name type="scientific">Sphaerisporangium dianthi</name>
    <dbReference type="NCBI Taxonomy" id="1436120"/>
    <lineage>
        <taxon>Bacteria</taxon>
        <taxon>Bacillati</taxon>
        <taxon>Actinomycetota</taxon>
        <taxon>Actinomycetes</taxon>
        <taxon>Streptosporangiales</taxon>
        <taxon>Streptosporangiaceae</taxon>
        <taxon>Sphaerisporangium</taxon>
    </lineage>
</organism>
<name>A0ABV9CSF8_9ACTN</name>
<sequence>MNRRPQLAVLGWIVVAGLTTVISTWAISLLGQGLSERVVSPVSRADVARALATATAAPRPAATPGGTPAARGRAFTADGGSIVAACDGGRAVLLSWSPAQGYAVDDVNAGPAAAASLEFESDTRTVKVSVACQGDVPKTTVSQEREHD</sequence>
<dbReference type="EMBL" id="JBHSFP010000033">
    <property type="protein sequence ID" value="MFC4535647.1"/>
    <property type="molecule type" value="Genomic_DNA"/>
</dbReference>
<evidence type="ECO:0008006" key="3">
    <source>
        <dbReference type="Google" id="ProtNLM"/>
    </source>
</evidence>
<protein>
    <recommendedName>
        <fullName evidence="3">Septum formation initiator</fullName>
    </recommendedName>
</protein>
<dbReference type="RefSeq" id="WP_380848600.1">
    <property type="nucleotide sequence ID" value="NZ_JBHSFP010000033.1"/>
</dbReference>
<accession>A0ABV9CSF8</accession>
<keyword evidence="2" id="KW-1185">Reference proteome</keyword>
<evidence type="ECO:0000313" key="1">
    <source>
        <dbReference type="EMBL" id="MFC4535647.1"/>
    </source>
</evidence>
<evidence type="ECO:0000313" key="2">
    <source>
        <dbReference type="Proteomes" id="UP001596004"/>
    </source>
</evidence>